<comment type="caution">
    <text evidence="7">The sequence shown here is derived from an EMBL/GenBank/DDBJ whole genome shotgun (WGS) entry which is preliminary data.</text>
</comment>
<dbReference type="GO" id="GO:0042158">
    <property type="term" value="P:lipoprotein biosynthetic process"/>
    <property type="evidence" value="ECO:0007669"/>
    <property type="project" value="InterPro"/>
</dbReference>
<keyword evidence="3 6" id="KW-0812">Transmembrane</keyword>
<keyword evidence="2 7" id="KW-0808">Transferase</keyword>
<evidence type="ECO:0000256" key="1">
    <source>
        <dbReference type="ARBA" id="ARBA00022475"/>
    </source>
</evidence>
<dbReference type="Proteomes" id="UP001201812">
    <property type="component" value="Unassembled WGS sequence"/>
</dbReference>
<evidence type="ECO:0000256" key="3">
    <source>
        <dbReference type="ARBA" id="ARBA00022692"/>
    </source>
</evidence>
<feature type="transmembrane region" description="Helical" evidence="6">
    <location>
        <begin position="88"/>
        <end position="113"/>
    </location>
</feature>
<keyword evidence="4 6" id="KW-1133">Transmembrane helix</keyword>
<protein>
    <submittedName>
        <fullName evidence="7">Prolipoprotein diacylglyceryl transferase domain-containing protein</fullName>
    </submittedName>
</protein>
<sequence>MIDPVAVEIGPLAIKWYGLAYVVGCSAAGGMPGCSWRRTGSGASGRGRNRSSSTICCSSSPSASCSAAETVFVLFYDLPRYIERPQDILAIWQGGMSFHGGLIGATLGLWLFAKRRGYPVLSVFDLAAAVVPIGLFLGRIAISSMANSGAGWHRISRWRWCSRMVGRCALSEPALRGFLRGHPALRAGQPAGLDGLVPQARLRRRRLRHRLCLARIACEFFREPDPQLGFLFGRSVDALSGGITMGMLLSLPVLAAGIWLIATSRRERRTTLKAELIRLIRDEGPLPISRSWRWRSAIRAMAIT</sequence>
<keyword evidence="8" id="KW-1185">Reference proteome</keyword>
<evidence type="ECO:0000313" key="8">
    <source>
        <dbReference type="Proteomes" id="UP001201812"/>
    </source>
</evidence>
<dbReference type="EMBL" id="JAKKPZ010001214">
    <property type="protein sequence ID" value="KAI1690429.1"/>
    <property type="molecule type" value="Genomic_DNA"/>
</dbReference>
<name>A0AAD4QSH0_9BILA</name>
<keyword evidence="1" id="KW-1003">Cell membrane</keyword>
<evidence type="ECO:0000256" key="2">
    <source>
        <dbReference type="ARBA" id="ARBA00022679"/>
    </source>
</evidence>
<dbReference type="AlphaFoldDB" id="A0AAD4QSH0"/>
<feature type="transmembrane region" description="Helical" evidence="6">
    <location>
        <begin position="120"/>
        <end position="142"/>
    </location>
</feature>
<gene>
    <name evidence="7" type="ORF">DdX_22478</name>
</gene>
<proteinExistence type="predicted"/>
<dbReference type="Pfam" id="PF01790">
    <property type="entry name" value="LGT"/>
    <property type="match status" value="1"/>
</dbReference>
<evidence type="ECO:0000256" key="4">
    <source>
        <dbReference type="ARBA" id="ARBA00022989"/>
    </source>
</evidence>
<organism evidence="7 8">
    <name type="scientific">Ditylenchus destructor</name>
    <dbReference type="NCBI Taxonomy" id="166010"/>
    <lineage>
        <taxon>Eukaryota</taxon>
        <taxon>Metazoa</taxon>
        <taxon>Ecdysozoa</taxon>
        <taxon>Nematoda</taxon>
        <taxon>Chromadorea</taxon>
        <taxon>Rhabditida</taxon>
        <taxon>Tylenchina</taxon>
        <taxon>Tylenchomorpha</taxon>
        <taxon>Sphaerularioidea</taxon>
        <taxon>Anguinidae</taxon>
        <taxon>Anguininae</taxon>
        <taxon>Ditylenchus</taxon>
    </lineage>
</organism>
<reference evidence="7" key="1">
    <citation type="submission" date="2022-01" db="EMBL/GenBank/DDBJ databases">
        <title>Genome Sequence Resource for Two Populations of Ditylenchus destructor, the Migratory Endoparasitic Phytonematode.</title>
        <authorList>
            <person name="Zhang H."/>
            <person name="Lin R."/>
            <person name="Xie B."/>
        </authorList>
    </citation>
    <scope>NUCLEOTIDE SEQUENCE</scope>
    <source>
        <strain evidence="7">BazhouSP</strain>
    </source>
</reference>
<dbReference type="PANTHER" id="PTHR30589:SF0">
    <property type="entry name" value="PHOSPHATIDYLGLYCEROL--PROLIPOPROTEIN DIACYLGLYCERYL TRANSFERASE"/>
    <property type="match status" value="1"/>
</dbReference>
<dbReference type="GO" id="GO:0008961">
    <property type="term" value="F:phosphatidylglycerol-prolipoprotein diacylglyceryl transferase activity"/>
    <property type="evidence" value="ECO:0007669"/>
    <property type="project" value="InterPro"/>
</dbReference>
<dbReference type="InterPro" id="IPR001640">
    <property type="entry name" value="Lgt"/>
</dbReference>
<feature type="transmembrane region" description="Helical" evidence="6">
    <location>
        <begin position="238"/>
        <end position="262"/>
    </location>
</feature>
<dbReference type="PANTHER" id="PTHR30589">
    <property type="entry name" value="PROLIPOPROTEIN DIACYLGLYCERYL TRANSFERASE"/>
    <property type="match status" value="1"/>
</dbReference>
<accession>A0AAD4QSH0</accession>
<evidence type="ECO:0000256" key="6">
    <source>
        <dbReference type="SAM" id="Phobius"/>
    </source>
</evidence>
<dbReference type="GO" id="GO:0005886">
    <property type="term" value="C:plasma membrane"/>
    <property type="evidence" value="ECO:0007669"/>
    <property type="project" value="InterPro"/>
</dbReference>
<evidence type="ECO:0000256" key="5">
    <source>
        <dbReference type="ARBA" id="ARBA00023136"/>
    </source>
</evidence>
<keyword evidence="5 6" id="KW-0472">Membrane</keyword>
<evidence type="ECO:0000313" key="7">
    <source>
        <dbReference type="EMBL" id="KAI1690429.1"/>
    </source>
</evidence>